<dbReference type="RefSeq" id="WP_305003406.1">
    <property type="nucleotide sequence ID" value="NZ_JAUQUB010000003.1"/>
</dbReference>
<sequence length="267" mass="28817">MAQEKWMIDGEKTIDIEMIRKLKVGLIAGQVNIIGHDEPGARVEVHSVSGRELKVTVDGDTLEVDHPQLRWDNFIEVFSQWRGGAARADISITVPRDVALKFGVVSASGLITGIHEDASISTVNGDLVIDDVSGHLQLNAVSGEISVRNHYGSITAHTVSGDITASGEILRYSSDSVSGDVFLDVAGIPDEIKVNTISGSITTRLEADVPAQYRINTVSGRLQLDNSEIRGVRGAYTGRYGQLEQRWLEFKANTVSGDISVLHAVTA</sequence>
<evidence type="ECO:0000313" key="2">
    <source>
        <dbReference type="EMBL" id="MDO7882975.1"/>
    </source>
</evidence>
<feature type="domain" description="DUF4097" evidence="1">
    <location>
        <begin position="28"/>
        <end position="261"/>
    </location>
</feature>
<dbReference type="InterPro" id="IPR025164">
    <property type="entry name" value="Toastrack_DUF4097"/>
</dbReference>
<accession>A0ABT9BPM6</accession>
<reference evidence="2 3" key="1">
    <citation type="submission" date="2023-07" db="EMBL/GenBank/DDBJ databases">
        <title>Protaetiibacter sp. nov WY-16 isolated from soil.</title>
        <authorList>
            <person name="Liu B."/>
            <person name="Wan Y."/>
        </authorList>
    </citation>
    <scope>NUCLEOTIDE SEQUENCE [LARGE SCALE GENOMIC DNA]</scope>
    <source>
        <strain evidence="2 3">WY-16</strain>
    </source>
</reference>
<protein>
    <submittedName>
        <fullName evidence="2">DUF4097 family beta strand repeat-containing protein</fullName>
    </submittedName>
</protein>
<keyword evidence="3" id="KW-1185">Reference proteome</keyword>
<proteinExistence type="predicted"/>
<comment type="caution">
    <text evidence="2">The sequence shown here is derived from an EMBL/GenBank/DDBJ whole genome shotgun (WGS) entry which is preliminary data.</text>
</comment>
<evidence type="ECO:0000313" key="3">
    <source>
        <dbReference type="Proteomes" id="UP001241072"/>
    </source>
</evidence>
<dbReference type="Pfam" id="PF13349">
    <property type="entry name" value="DUF4097"/>
    <property type="match status" value="1"/>
</dbReference>
<dbReference type="EMBL" id="JAUQUB010000003">
    <property type="protein sequence ID" value="MDO7882975.1"/>
    <property type="molecule type" value="Genomic_DNA"/>
</dbReference>
<gene>
    <name evidence="2" type="ORF">Q5716_12125</name>
</gene>
<evidence type="ECO:0000259" key="1">
    <source>
        <dbReference type="Pfam" id="PF13349"/>
    </source>
</evidence>
<name>A0ABT9BPM6_9MICO</name>
<dbReference type="Proteomes" id="UP001241072">
    <property type="component" value="Unassembled WGS sequence"/>
</dbReference>
<organism evidence="2 3">
    <name type="scientific">Antiquaquibacter soli</name>
    <dbReference type="NCBI Taxonomy" id="3064523"/>
    <lineage>
        <taxon>Bacteria</taxon>
        <taxon>Bacillati</taxon>
        <taxon>Actinomycetota</taxon>
        <taxon>Actinomycetes</taxon>
        <taxon>Micrococcales</taxon>
        <taxon>Microbacteriaceae</taxon>
        <taxon>Antiquaquibacter</taxon>
    </lineage>
</organism>